<keyword evidence="6 7" id="KW-0472">Membrane</keyword>
<sequence length="276" mass="29988">MIMKTSARQRIPGLVLLLGTMIFSILPLLSMLSAALQPQGTVPLGLSWPSNPHWHNFLDAWRVAEVTPLMVSSIILVAGVVPVAALFAAMAGYGLGQLHVPGGTVVFLLLLLGLTLPKEATIVPLYYQLREMNLLNTRLGLILVLIGTFTPFAVFWMRAHFLSMPKELTEAAALDGAGPWQAFRHIQIPLAVPALASLCLLLFLWTWNTFLQAIVLIDDPGKRTMAGALQNFVGQYSTDVVLLNAGSLLIMAPTIVVFLLFQRHFVKAMIAGAVKG</sequence>
<feature type="transmembrane region" description="Helical" evidence="7">
    <location>
        <begin position="71"/>
        <end position="93"/>
    </location>
</feature>
<keyword evidence="4 7" id="KW-0812">Transmembrane</keyword>
<dbReference type="InterPro" id="IPR035906">
    <property type="entry name" value="MetI-like_sf"/>
</dbReference>
<evidence type="ECO:0000256" key="3">
    <source>
        <dbReference type="ARBA" id="ARBA00022475"/>
    </source>
</evidence>
<feature type="domain" description="ABC transmembrane type-1" evidence="8">
    <location>
        <begin position="70"/>
        <end position="261"/>
    </location>
</feature>
<evidence type="ECO:0000313" key="10">
    <source>
        <dbReference type="Proteomes" id="UP000325466"/>
    </source>
</evidence>
<accession>A0ABQ0YUA0</accession>
<evidence type="ECO:0000256" key="5">
    <source>
        <dbReference type="ARBA" id="ARBA00022989"/>
    </source>
</evidence>
<keyword evidence="10" id="KW-1185">Reference proteome</keyword>
<organism evidence="9 10">
    <name type="scientific">Rhodococcus aetherivorans</name>
    <dbReference type="NCBI Taxonomy" id="191292"/>
    <lineage>
        <taxon>Bacteria</taxon>
        <taxon>Bacillati</taxon>
        <taxon>Actinomycetota</taxon>
        <taxon>Actinomycetes</taxon>
        <taxon>Mycobacteriales</taxon>
        <taxon>Nocardiaceae</taxon>
        <taxon>Rhodococcus</taxon>
    </lineage>
</organism>
<dbReference type="PANTHER" id="PTHR43744:SF8">
    <property type="entry name" value="SN-GLYCEROL-3-PHOSPHATE TRANSPORT SYSTEM PERMEASE PROTEIN UGPE"/>
    <property type="match status" value="1"/>
</dbReference>
<dbReference type="CDD" id="cd06261">
    <property type="entry name" value="TM_PBP2"/>
    <property type="match status" value="1"/>
</dbReference>
<evidence type="ECO:0000256" key="1">
    <source>
        <dbReference type="ARBA" id="ARBA00004651"/>
    </source>
</evidence>
<dbReference type="InterPro" id="IPR000515">
    <property type="entry name" value="MetI-like"/>
</dbReference>
<dbReference type="SUPFAM" id="SSF161098">
    <property type="entry name" value="MetI-like"/>
    <property type="match status" value="1"/>
</dbReference>
<keyword evidence="3" id="KW-1003">Cell membrane</keyword>
<comment type="caution">
    <text evidence="9">The sequence shown here is derived from an EMBL/GenBank/DDBJ whole genome shotgun (WGS) entry which is preliminary data.</text>
</comment>
<dbReference type="Gene3D" id="1.10.3720.10">
    <property type="entry name" value="MetI-like"/>
    <property type="match status" value="1"/>
</dbReference>
<comment type="similarity">
    <text evidence="7">Belongs to the binding-protein-dependent transport system permease family.</text>
</comment>
<evidence type="ECO:0000256" key="7">
    <source>
        <dbReference type="RuleBase" id="RU363032"/>
    </source>
</evidence>
<dbReference type="EMBL" id="BLAH01000135">
    <property type="protein sequence ID" value="GES39849.1"/>
    <property type="molecule type" value="Genomic_DNA"/>
</dbReference>
<protein>
    <submittedName>
        <fullName evidence="9">Probable sugar ABC transporter permease protein</fullName>
    </submittedName>
</protein>
<dbReference type="Pfam" id="PF00528">
    <property type="entry name" value="BPD_transp_1"/>
    <property type="match status" value="1"/>
</dbReference>
<proteinExistence type="inferred from homology"/>
<name>A0ABQ0YUA0_9NOCA</name>
<evidence type="ECO:0000256" key="6">
    <source>
        <dbReference type="ARBA" id="ARBA00023136"/>
    </source>
</evidence>
<keyword evidence="2 7" id="KW-0813">Transport</keyword>
<evidence type="ECO:0000259" key="8">
    <source>
        <dbReference type="PROSITE" id="PS50928"/>
    </source>
</evidence>
<evidence type="ECO:0000313" key="9">
    <source>
        <dbReference type="EMBL" id="GES39849.1"/>
    </source>
</evidence>
<reference evidence="9 10" key="1">
    <citation type="journal article" date="2018" name="Biodegradation">
        <title>1,4-Dioxane degradation characteristics of Rhodococcus aetherivorans JCM 14343.</title>
        <authorList>
            <person name="Inoue D."/>
            <person name="Tsunoda T."/>
            <person name="Yamamoto N."/>
            <person name="Ike M."/>
            <person name="Sei K."/>
        </authorList>
    </citation>
    <scope>NUCLEOTIDE SEQUENCE [LARGE SCALE GENOMIC DNA]</scope>
    <source>
        <strain evidence="9 10">JCM 14343</strain>
    </source>
</reference>
<dbReference type="Proteomes" id="UP000325466">
    <property type="component" value="Unassembled WGS sequence"/>
</dbReference>
<keyword evidence="5 7" id="KW-1133">Transmembrane helix</keyword>
<feature type="transmembrane region" description="Helical" evidence="7">
    <location>
        <begin position="241"/>
        <end position="261"/>
    </location>
</feature>
<comment type="subcellular location">
    <subcellularLocation>
        <location evidence="1 7">Cell membrane</location>
        <topology evidence="1 7">Multi-pass membrane protein</topology>
    </subcellularLocation>
</comment>
<evidence type="ECO:0000256" key="2">
    <source>
        <dbReference type="ARBA" id="ARBA00022448"/>
    </source>
</evidence>
<dbReference type="PROSITE" id="PS50928">
    <property type="entry name" value="ABC_TM1"/>
    <property type="match status" value="1"/>
</dbReference>
<dbReference type="PANTHER" id="PTHR43744">
    <property type="entry name" value="ABC TRANSPORTER PERMEASE PROTEIN MG189-RELATED-RELATED"/>
    <property type="match status" value="1"/>
</dbReference>
<feature type="transmembrane region" description="Helical" evidence="7">
    <location>
        <begin position="139"/>
        <end position="157"/>
    </location>
</feature>
<feature type="transmembrane region" description="Helical" evidence="7">
    <location>
        <begin position="188"/>
        <end position="207"/>
    </location>
</feature>
<evidence type="ECO:0000256" key="4">
    <source>
        <dbReference type="ARBA" id="ARBA00022692"/>
    </source>
</evidence>
<gene>
    <name evidence="9" type="ORF">RAJCM14343_5127</name>
</gene>